<keyword evidence="4" id="KW-0997">Cell inner membrane</keyword>
<keyword evidence="6 8" id="KW-1133">Transmembrane helix</keyword>
<gene>
    <name evidence="9" type="ORF">DKK78_07960</name>
</gene>
<evidence type="ECO:0000256" key="8">
    <source>
        <dbReference type="SAM" id="Phobius"/>
    </source>
</evidence>
<dbReference type="RefSeq" id="WP_110448154.1">
    <property type="nucleotide sequence ID" value="NZ_QGLO01000006.1"/>
</dbReference>
<evidence type="ECO:0000256" key="6">
    <source>
        <dbReference type="ARBA" id="ARBA00022989"/>
    </source>
</evidence>
<dbReference type="InterPro" id="IPR010771">
    <property type="entry name" value="IgaA"/>
</dbReference>
<protein>
    <recommendedName>
        <fullName evidence="11">Intracellular growth attenuator protein igaA</fullName>
    </recommendedName>
</protein>
<feature type="transmembrane region" description="Helical" evidence="8">
    <location>
        <begin position="218"/>
        <end position="238"/>
    </location>
</feature>
<sequence>MLDALFWIVMIFNIFSGVIVFAFILIFIFGYFAVRRDRKNLKKNKKKIKDFIAKRESYRDLTNEELKLLEPFTSHKISVRPYKLQPLIDCKVSIIKGACIRNMVITEDNKNRYYYEINNINLFFPYDLDMYLSKYNVVEVVFTNTYAYVVNVNNCGIQFAFDNYDPNRIKTTNVPKSETAPKNADFALVNNDVKVDYKTLSTREETPLELKSRNLSNYGILTSFCLLFATILFIREWLAENDQILSTLIKIIICFVVAVFFALHKSKLKSKPQQVKTIKVNTFNKNSKSHTLIVDHKTNIGYPKYWSRFLPEVSKTTTEMDIRGNINTLLRCGNILSIHREVQQFGPPKFVFRNNALFFLGLILAIVFYIFSNPINNSFLAYRYYSHQLQNWQINDLTSLNNSDIKRGDLINISINGTSCDIKERNKNIDTKCHHLAIKDKPLGNEDNQFMLLFNTINKVFDEKFIDAVIDPNTLRMLVYKGESYLSLKNMGQMVIDIDKICNILEIECESVKYKLIQLYTNKGNYDETEWTKLVTEAELDPNFSKSIEISKIKEFIPYIDKIKKDILYELKNVVYNYQFNGLGVEIVLIENSYIQIAQSDSIENASSKEDLKLSLDYYYKILTNEANANDAINLIGLVGDISYREDGSISQLKLNVKDYYKVDSEKLFSLTSPVIIDIIMFIIMAAVALINGTTLLYKIIFNQRRIKLITKYYSDRVVHYYG</sequence>
<dbReference type="OrthoDB" id="7058114at2"/>
<evidence type="ECO:0000256" key="2">
    <source>
        <dbReference type="ARBA" id="ARBA00009494"/>
    </source>
</evidence>
<dbReference type="Pfam" id="PF07095">
    <property type="entry name" value="IgaA"/>
    <property type="match status" value="1"/>
</dbReference>
<evidence type="ECO:0000256" key="7">
    <source>
        <dbReference type="ARBA" id="ARBA00023136"/>
    </source>
</evidence>
<organism evidence="9 10">
    <name type="scientific">Gilliamella apis</name>
    <dbReference type="NCBI Taxonomy" id="1970738"/>
    <lineage>
        <taxon>Bacteria</taxon>
        <taxon>Pseudomonadati</taxon>
        <taxon>Pseudomonadota</taxon>
        <taxon>Gammaproteobacteria</taxon>
        <taxon>Orbales</taxon>
        <taxon>Orbaceae</taxon>
        <taxon>Gilliamella</taxon>
    </lineage>
</organism>
<accession>A0A2V4DLD8</accession>
<keyword evidence="7 8" id="KW-0472">Membrane</keyword>
<keyword evidence="3" id="KW-1003">Cell membrane</keyword>
<feature type="transmembrane region" description="Helical" evidence="8">
    <location>
        <begin position="244"/>
        <end position="263"/>
    </location>
</feature>
<reference evidence="9 10" key="1">
    <citation type="submission" date="2018-05" db="EMBL/GenBank/DDBJ databases">
        <title>Reference genomes for bee gut microbiota database.</title>
        <authorList>
            <person name="Ellegaard K.M."/>
        </authorList>
    </citation>
    <scope>NUCLEOTIDE SEQUENCE [LARGE SCALE GENOMIC DNA]</scope>
    <source>
        <strain evidence="9 10">ESL0172</strain>
    </source>
</reference>
<evidence type="ECO:0000256" key="5">
    <source>
        <dbReference type="ARBA" id="ARBA00022692"/>
    </source>
</evidence>
<evidence type="ECO:0000313" key="9">
    <source>
        <dbReference type="EMBL" id="PXY90320.1"/>
    </source>
</evidence>
<proteinExistence type="inferred from homology"/>
<comment type="subcellular location">
    <subcellularLocation>
        <location evidence="1">Cell inner membrane</location>
        <topology evidence="1">Multi-pass membrane protein</topology>
    </subcellularLocation>
</comment>
<name>A0A2V4DLD8_9GAMM</name>
<comment type="similarity">
    <text evidence="2">Belongs to the IgaA family.</text>
</comment>
<dbReference type="GO" id="GO:0005886">
    <property type="term" value="C:plasma membrane"/>
    <property type="evidence" value="ECO:0007669"/>
    <property type="project" value="UniProtKB-SubCell"/>
</dbReference>
<comment type="caution">
    <text evidence="9">The sequence shown here is derived from an EMBL/GenBank/DDBJ whole genome shotgun (WGS) entry which is preliminary data.</text>
</comment>
<dbReference type="AlphaFoldDB" id="A0A2V4DLD8"/>
<evidence type="ECO:0000313" key="10">
    <source>
        <dbReference type="Proteomes" id="UP000247673"/>
    </source>
</evidence>
<feature type="transmembrane region" description="Helical" evidence="8">
    <location>
        <begin position="350"/>
        <end position="371"/>
    </location>
</feature>
<dbReference type="Proteomes" id="UP000247673">
    <property type="component" value="Unassembled WGS sequence"/>
</dbReference>
<keyword evidence="5 8" id="KW-0812">Transmembrane</keyword>
<feature type="transmembrane region" description="Helical" evidence="8">
    <location>
        <begin position="675"/>
        <end position="698"/>
    </location>
</feature>
<dbReference type="EMBL" id="QGLO01000006">
    <property type="protein sequence ID" value="PXY90320.1"/>
    <property type="molecule type" value="Genomic_DNA"/>
</dbReference>
<evidence type="ECO:0000256" key="4">
    <source>
        <dbReference type="ARBA" id="ARBA00022519"/>
    </source>
</evidence>
<evidence type="ECO:0008006" key="11">
    <source>
        <dbReference type="Google" id="ProtNLM"/>
    </source>
</evidence>
<evidence type="ECO:0000256" key="3">
    <source>
        <dbReference type="ARBA" id="ARBA00022475"/>
    </source>
</evidence>
<evidence type="ECO:0000256" key="1">
    <source>
        <dbReference type="ARBA" id="ARBA00004429"/>
    </source>
</evidence>
<keyword evidence="10" id="KW-1185">Reference proteome</keyword>
<feature type="transmembrane region" description="Helical" evidence="8">
    <location>
        <begin position="6"/>
        <end position="34"/>
    </location>
</feature>